<dbReference type="SUPFAM" id="SSF53850">
    <property type="entry name" value="Periplasmic binding protein-like II"/>
    <property type="match status" value="1"/>
</dbReference>
<comment type="caution">
    <text evidence="4">The sequence shown here is derived from an EMBL/GenBank/DDBJ whole genome shotgun (WGS) entry which is preliminary data.</text>
</comment>
<dbReference type="PROSITE" id="PS51257">
    <property type="entry name" value="PROKAR_LIPOPROTEIN"/>
    <property type="match status" value="1"/>
</dbReference>
<dbReference type="STRING" id="1236976.JCM16418_3997"/>
<keyword evidence="2" id="KW-0732">Signal</keyword>
<evidence type="ECO:0000313" key="4">
    <source>
        <dbReference type="EMBL" id="GAF09841.1"/>
    </source>
</evidence>
<dbReference type="eggNOG" id="COG0715">
    <property type="taxonomic scope" value="Bacteria"/>
</dbReference>
<evidence type="ECO:0000313" key="5">
    <source>
        <dbReference type="Proteomes" id="UP000019364"/>
    </source>
</evidence>
<feature type="compositionally biased region" description="Polar residues" evidence="1">
    <location>
        <begin position="26"/>
        <end position="44"/>
    </location>
</feature>
<dbReference type="PANTHER" id="PTHR31528">
    <property type="entry name" value="4-AMINO-5-HYDROXYMETHYL-2-METHYLPYRIMIDINE PHOSPHATE SYNTHASE THI11-RELATED"/>
    <property type="match status" value="1"/>
</dbReference>
<dbReference type="Pfam" id="PF09084">
    <property type="entry name" value="NMT1"/>
    <property type="match status" value="1"/>
</dbReference>
<feature type="signal peptide" evidence="2">
    <location>
        <begin position="1"/>
        <end position="23"/>
    </location>
</feature>
<evidence type="ECO:0000256" key="1">
    <source>
        <dbReference type="SAM" id="MobiDB-lite"/>
    </source>
</evidence>
<gene>
    <name evidence="4" type="ORF">JCM16418_3997</name>
</gene>
<evidence type="ECO:0000259" key="3">
    <source>
        <dbReference type="Pfam" id="PF09084"/>
    </source>
</evidence>
<evidence type="ECO:0000256" key="2">
    <source>
        <dbReference type="SAM" id="SignalP"/>
    </source>
</evidence>
<reference evidence="4 5" key="1">
    <citation type="journal article" date="2014" name="Genome Announc.">
        <title>Draft Genome Sequence of Paenibacillus pini JCM 16418T, Isolated from the Rhizosphere of Pine Tree.</title>
        <authorList>
            <person name="Yuki M."/>
            <person name="Oshima K."/>
            <person name="Suda W."/>
            <person name="Oshida Y."/>
            <person name="Kitamura K."/>
            <person name="Iida Y."/>
            <person name="Hattori M."/>
            <person name="Ohkuma M."/>
        </authorList>
    </citation>
    <scope>NUCLEOTIDE SEQUENCE [LARGE SCALE GENOMIC DNA]</scope>
    <source>
        <strain evidence="4 5">JCM 16418</strain>
    </source>
</reference>
<dbReference type="AlphaFoldDB" id="W7YYW9"/>
<dbReference type="Proteomes" id="UP000019364">
    <property type="component" value="Unassembled WGS sequence"/>
</dbReference>
<dbReference type="InterPro" id="IPR015168">
    <property type="entry name" value="SsuA/THI5"/>
</dbReference>
<feature type="region of interest" description="Disordered" evidence="1">
    <location>
        <begin position="26"/>
        <end position="46"/>
    </location>
</feature>
<organism evidence="4 5">
    <name type="scientific">Paenibacillus pini JCM 16418</name>
    <dbReference type="NCBI Taxonomy" id="1236976"/>
    <lineage>
        <taxon>Bacteria</taxon>
        <taxon>Bacillati</taxon>
        <taxon>Bacillota</taxon>
        <taxon>Bacilli</taxon>
        <taxon>Bacillales</taxon>
        <taxon>Paenibacillaceae</taxon>
        <taxon>Paenibacillus</taxon>
    </lineage>
</organism>
<proteinExistence type="predicted"/>
<dbReference type="PANTHER" id="PTHR31528:SF3">
    <property type="entry name" value="THIAMINE BIOSYNTHESIS PROTEIN HI_0357-RELATED"/>
    <property type="match status" value="1"/>
</dbReference>
<dbReference type="Gene3D" id="3.40.190.10">
    <property type="entry name" value="Periplasmic binding protein-like II"/>
    <property type="match status" value="1"/>
</dbReference>
<dbReference type="EMBL" id="BAVZ01000015">
    <property type="protein sequence ID" value="GAF09841.1"/>
    <property type="molecule type" value="Genomic_DNA"/>
</dbReference>
<name>W7YYW9_9BACL</name>
<feature type="chain" id="PRO_5004904832" evidence="2">
    <location>
        <begin position="24"/>
        <end position="224"/>
    </location>
</feature>
<keyword evidence="5" id="KW-1185">Reference proteome</keyword>
<dbReference type="InterPro" id="IPR027939">
    <property type="entry name" value="NMT1/THI5"/>
</dbReference>
<dbReference type="GO" id="GO:0009228">
    <property type="term" value="P:thiamine biosynthetic process"/>
    <property type="evidence" value="ECO:0007669"/>
    <property type="project" value="InterPro"/>
</dbReference>
<feature type="domain" description="SsuA/THI5-like" evidence="3">
    <location>
        <begin position="61"/>
        <end position="192"/>
    </location>
</feature>
<sequence>MRLKSFGLLLMSCLLVVAVAGCAGSRNNPSTEGSNKPADTTTGTEPKKLKDIKVVLDWTPNTNHTGLYVAKNQGYYEEEGLNVEIVQPGSGGADTMVAAGKVPFGISYQENVTQARTQDVPLVSIAAIIQHNTSGFAAPVDRKIKSPKDFEGKTYGGWGSPVEEAVMGSIMQKESADVKKVTIANMGEAIILPPLSVILISLGFFTAGPELKRSCAINRLICYM</sequence>
<accession>W7YYW9</accession>
<protein>
    <submittedName>
        <fullName evidence="4">Hydroxymethylpyrimidine ABC transporter</fullName>
    </submittedName>
</protein>